<proteinExistence type="inferred from homology"/>
<evidence type="ECO:0000256" key="2">
    <source>
        <dbReference type="ARBA" id="ARBA00022729"/>
    </source>
</evidence>
<dbReference type="Proteomes" id="UP000193944">
    <property type="component" value="Unassembled WGS sequence"/>
</dbReference>
<dbReference type="InterPro" id="IPR013830">
    <property type="entry name" value="SGNH_hydro"/>
</dbReference>
<dbReference type="InterPro" id="IPR036514">
    <property type="entry name" value="SGNH_hydro_sf"/>
</dbReference>
<feature type="domain" description="CBM1" evidence="5">
    <location>
        <begin position="20"/>
        <end position="56"/>
    </location>
</feature>
<dbReference type="SMART" id="SM00236">
    <property type="entry name" value="fCBD"/>
    <property type="match status" value="1"/>
</dbReference>
<dbReference type="GO" id="GO:0005975">
    <property type="term" value="P:carbohydrate metabolic process"/>
    <property type="evidence" value="ECO:0007669"/>
    <property type="project" value="InterPro"/>
</dbReference>
<dbReference type="InterPro" id="IPR037459">
    <property type="entry name" value="RhgT-like"/>
</dbReference>
<feature type="chain" id="PRO_5011007757" evidence="4">
    <location>
        <begin position="20"/>
        <end position="322"/>
    </location>
</feature>
<keyword evidence="2 4" id="KW-0732">Signal</keyword>
<gene>
    <name evidence="6" type="ORF">BCR32DRAFT_326159</name>
</gene>
<dbReference type="Pfam" id="PF13472">
    <property type="entry name" value="Lipase_GDSL_2"/>
    <property type="match status" value="1"/>
</dbReference>
<evidence type="ECO:0000313" key="7">
    <source>
        <dbReference type="Proteomes" id="UP000193944"/>
    </source>
</evidence>
<dbReference type="OrthoDB" id="2141316at2759"/>
<dbReference type="STRING" id="1754192.A0A1Y1XEX6"/>
<dbReference type="PROSITE" id="PS51164">
    <property type="entry name" value="CBM1_2"/>
    <property type="match status" value="1"/>
</dbReference>
<evidence type="ECO:0000256" key="1">
    <source>
        <dbReference type="ARBA" id="ARBA00008668"/>
    </source>
</evidence>
<dbReference type="CDD" id="cd01821">
    <property type="entry name" value="Rhamnogalacturan_acetylesterase_like"/>
    <property type="match status" value="1"/>
</dbReference>
<dbReference type="SUPFAM" id="SSF52266">
    <property type="entry name" value="SGNH hydrolase"/>
    <property type="match status" value="1"/>
</dbReference>
<reference evidence="6 7" key="2">
    <citation type="submission" date="2016-08" db="EMBL/GenBank/DDBJ databases">
        <title>Pervasive Adenine N6-methylation of Active Genes in Fungi.</title>
        <authorList>
            <consortium name="DOE Joint Genome Institute"/>
            <person name="Mondo S.J."/>
            <person name="Dannebaum R.O."/>
            <person name="Kuo R.C."/>
            <person name="Labutti K."/>
            <person name="Haridas S."/>
            <person name="Kuo A."/>
            <person name="Salamov A."/>
            <person name="Ahrendt S.R."/>
            <person name="Lipzen A."/>
            <person name="Sullivan W."/>
            <person name="Andreopoulos W.B."/>
            <person name="Clum A."/>
            <person name="Lindquist E."/>
            <person name="Daum C."/>
            <person name="Ramamoorthy G.K."/>
            <person name="Gryganskyi A."/>
            <person name="Culley D."/>
            <person name="Magnuson J.K."/>
            <person name="James T.Y."/>
            <person name="O'Malley M.A."/>
            <person name="Stajich J.E."/>
            <person name="Spatafora J.W."/>
            <person name="Visel A."/>
            <person name="Grigoriev I.V."/>
        </authorList>
    </citation>
    <scope>NUCLEOTIDE SEQUENCE [LARGE SCALE GENOMIC DNA]</scope>
    <source>
        <strain evidence="6 7">S4</strain>
    </source>
</reference>
<dbReference type="InterPro" id="IPR000254">
    <property type="entry name" value="CBD"/>
</dbReference>
<reference evidence="6 7" key="1">
    <citation type="submission" date="2016-08" db="EMBL/GenBank/DDBJ databases">
        <title>A Parts List for Fungal Cellulosomes Revealed by Comparative Genomics.</title>
        <authorList>
            <consortium name="DOE Joint Genome Institute"/>
            <person name="Haitjema C.H."/>
            <person name="Gilmore S.P."/>
            <person name="Henske J.K."/>
            <person name="Solomon K.V."/>
            <person name="De Groot R."/>
            <person name="Kuo A."/>
            <person name="Mondo S.J."/>
            <person name="Salamov A.A."/>
            <person name="Labutti K."/>
            <person name="Zhao Z."/>
            <person name="Chiniquy J."/>
            <person name="Barry K."/>
            <person name="Brewer H.M."/>
            <person name="Purvine S.O."/>
            <person name="Wright A.T."/>
            <person name="Boxma B."/>
            <person name="Van Alen T."/>
            <person name="Hackstein J.H."/>
            <person name="Baker S.E."/>
            <person name="Grigoriev I.V."/>
            <person name="O'Malley M.A."/>
        </authorList>
    </citation>
    <scope>NUCLEOTIDE SEQUENCE [LARGE SCALE GENOMIC DNA]</scope>
    <source>
        <strain evidence="6 7">S4</strain>
    </source>
</reference>
<organism evidence="6 7">
    <name type="scientific">Anaeromyces robustus</name>
    <dbReference type="NCBI Taxonomy" id="1754192"/>
    <lineage>
        <taxon>Eukaryota</taxon>
        <taxon>Fungi</taxon>
        <taxon>Fungi incertae sedis</taxon>
        <taxon>Chytridiomycota</taxon>
        <taxon>Chytridiomycota incertae sedis</taxon>
        <taxon>Neocallimastigomycetes</taxon>
        <taxon>Neocallimastigales</taxon>
        <taxon>Neocallimastigaceae</taxon>
        <taxon>Anaeromyces</taxon>
    </lineage>
</organism>
<keyword evidence="3 6" id="KW-0378">Hydrolase</keyword>
<sequence>MEFKGIFIFALTIVGFVNAACNAAYGQCGGQNFYGETCCVSGYYCNKVNEWYSQCIPGSNNNNNNNNNNPGNTSNATAGNKPNTIFIAGDSTADSNGANNRKTNGWGKFLGDYVTSTVNNQAKSGQSARSYWRDGRWNSLIQGVSKGDYVFIQFGHNDVGGPHASTERGSAGGEGDETVTVTLSNGQQEVVHTFPWYIRQMAKQVQAKGATPLLLSLTPNFSFVDGKIPEGSRFQGFMKLVSDEMKIPYIDLYSYIARQYERLGENYLKTNNWFPSDYKHTSPAAADFNAQLIINAIKCQKINDLIAALNDKGRNVNYACTV</sequence>
<feature type="signal peptide" evidence="4">
    <location>
        <begin position="1"/>
        <end position="19"/>
    </location>
</feature>
<dbReference type="AlphaFoldDB" id="A0A1Y1XEX6"/>
<name>A0A1Y1XEX6_9FUNG</name>
<dbReference type="GO" id="GO:0005576">
    <property type="term" value="C:extracellular region"/>
    <property type="evidence" value="ECO:0007669"/>
    <property type="project" value="InterPro"/>
</dbReference>
<accession>A0A1Y1XEX6</accession>
<dbReference type="SUPFAM" id="SSF57180">
    <property type="entry name" value="Cellulose-binding domain"/>
    <property type="match status" value="1"/>
</dbReference>
<dbReference type="GO" id="GO:0030248">
    <property type="term" value="F:cellulose binding"/>
    <property type="evidence" value="ECO:0007669"/>
    <property type="project" value="InterPro"/>
</dbReference>
<protein>
    <submittedName>
        <fullName evidence="6">SGNH hydrolase</fullName>
    </submittedName>
</protein>
<comment type="similarity">
    <text evidence="1">Belongs to the 'GDSL' lipolytic enzyme family.</text>
</comment>
<evidence type="ECO:0000256" key="3">
    <source>
        <dbReference type="ARBA" id="ARBA00022801"/>
    </source>
</evidence>
<dbReference type="Pfam" id="PF00734">
    <property type="entry name" value="CBM_1"/>
    <property type="match status" value="1"/>
</dbReference>
<dbReference type="PANTHER" id="PTHR43695">
    <property type="entry name" value="PUTATIVE (AFU_ORTHOLOGUE AFUA_2G17250)-RELATED"/>
    <property type="match status" value="1"/>
</dbReference>
<dbReference type="EMBL" id="MCFG01000062">
    <property type="protein sequence ID" value="ORX83924.1"/>
    <property type="molecule type" value="Genomic_DNA"/>
</dbReference>
<dbReference type="GO" id="GO:0016787">
    <property type="term" value="F:hydrolase activity"/>
    <property type="evidence" value="ECO:0007669"/>
    <property type="project" value="UniProtKB-KW"/>
</dbReference>
<dbReference type="PROSITE" id="PS00562">
    <property type="entry name" value="CBM1_1"/>
    <property type="match status" value="1"/>
</dbReference>
<evidence type="ECO:0000259" key="5">
    <source>
        <dbReference type="PROSITE" id="PS51164"/>
    </source>
</evidence>
<dbReference type="Gene3D" id="3.40.50.1110">
    <property type="entry name" value="SGNH hydrolase"/>
    <property type="match status" value="1"/>
</dbReference>
<dbReference type="InterPro" id="IPR035971">
    <property type="entry name" value="CBD_sf"/>
</dbReference>
<comment type="caution">
    <text evidence="6">The sequence shown here is derived from an EMBL/GenBank/DDBJ whole genome shotgun (WGS) entry which is preliminary data.</text>
</comment>
<keyword evidence="7" id="KW-1185">Reference proteome</keyword>
<dbReference type="PANTHER" id="PTHR43695:SF1">
    <property type="entry name" value="RHAMNOGALACTURONAN ACETYLESTERASE"/>
    <property type="match status" value="1"/>
</dbReference>
<evidence type="ECO:0000313" key="6">
    <source>
        <dbReference type="EMBL" id="ORX83924.1"/>
    </source>
</evidence>
<evidence type="ECO:0000256" key="4">
    <source>
        <dbReference type="SAM" id="SignalP"/>
    </source>
</evidence>